<keyword evidence="5" id="KW-0237">DNA synthesis</keyword>
<dbReference type="PANTHER" id="PTHR45990">
    <property type="entry name" value="DNA REPAIR PROTEIN REV1"/>
    <property type="match status" value="1"/>
</dbReference>
<dbReference type="GO" id="GO:0005634">
    <property type="term" value="C:nucleus"/>
    <property type="evidence" value="ECO:0007669"/>
    <property type="project" value="UniProtKB-SubCell"/>
</dbReference>
<dbReference type="FunFam" id="3.40.50.10190:FF:000011">
    <property type="entry name" value="DNA repair protein REV1"/>
    <property type="match status" value="1"/>
</dbReference>
<evidence type="ECO:0000259" key="17">
    <source>
        <dbReference type="PROSITE" id="PS50172"/>
    </source>
</evidence>
<feature type="compositionally biased region" description="Polar residues" evidence="16">
    <location>
        <begin position="327"/>
        <end position="338"/>
    </location>
</feature>
<evidence type="ECO:0000256" key="11">
    <source>
        <dbReference type="ARBA" id="ARBA00023125"/>
    </source>
</evidence>
<dbReference type="GO" id="GO:0003887">
    <property type="term" value="F:DNA-directed DNA polymerase activity"/>
    <property type="evidence" value="ECO:0007669"/>
    <property type="project" value="InterPro"/>
</dbReference>
<evidence type="ECO:0000256" key="16">
    <source>
        <dbReference type="SAM" id="MobiDB-lite"/>
    </source>
</evidence>
<organism evidence="19 20">
    <name type="scientific">Thanatephorus cucumeris (strain AG1-IB / isolate 7/3/14)</name>
    <name type="common">Lettuce bottom rot fungus</name>
    <name type="synonym">Rhizoctonia solani</name>
    <dbReference type="NCBI Taxonomy" id="1108050"/>
    <lineage>
        <taxon>Eukaryota</taxon>
        <taxon>Fungi</taxon>
        <taxon>Dikarya</taxon>
        <taxon>Basidiomycota</taxon>
        <taxon>Agaricomycotina</taxon>
        <taxon>Agaricomycetes</taxon>
        <taxon>Cantharellales</taxon>
        <taxon>Ceratobasidiaceae</taxon>
        <taxon>Rhizoctonia</taxon>
        <taxon>Rhizoctonia solani AG-1</taxon>
    </lineage>
</organism>
<dbReference type="Gene3D" id="6.10.250.1490">
    <property type="match status" value="1"/>
</dbReference>
<evidence type="ECO:0000256" key="1">
    <source>
        <dbReference type="ARBA" id="ARBA00001946"/>
    </source>
</evidence>
<feature type="compositionally biased region" description="Polar residues" evidence="16">
    <location>
        <begin position="290"/>
        <end position="305"/>
    </location>
</feature>
<dbReference type="Gene3D" id="1.20.58.1280">
    <property type="entry name" value="DNA repair protein Rev1, C-terminal domain"/>
    <property type="match status" value="1"/>
</dbReference>
<feature type="compositionally biased region" description="Polar residues" evidence="16">
    <location>
        <begin position="80"/>
        <end position="89"/>
    </location>
</feature>
<dbReference type="InterPro" id="IPR036775">
    <property type="entry name" value="DNA_pol_Y-fam_lit_finger_sf"/>
</dbReference>
<evidence type="ECO:0000313" key="19">
    <source>
        <dbReference type="EMBL" id="CEL54480.1"/>
    </source>
</evidence>
<evidence type="ECO:0000256" key="5">
    <source>
        <dbReference type="ARBA" id="ARBA00022634"/>
    </source>
</evidence>
<dbReference type="AlphaFoldDB" id="A0A0B7FAA7"/>
<keyword evidence="13" id="KW-0539">Nucleus</keyword>
<dbReference type="OrthoDB" id="427711at2759"/>
<comment type="function">
    <text evidence="14">Deoxycytidyl transferase involved in DNA repair. Transfers a dCMP residue from dCTP to the 3'-end of a DNA primer in a template-dependent reaction. May assist in the first step in the bypass of abasic lesions by the insertion of a nucleotide opposite the lesion. Required for normal induction of mutations by physical and chemical agents. Involved in mitochondrial DNA mutagenesis.</text>
</comment>
<dbReference type="PROSITE" id="PS50173">
    <property type="entry name" value="UMUC"/>
    <property type="match status" value="1"/>
</dbReference>
<dbReference type="FunFam" id="3.30.1490.100:FF:000001">
    <property type="entry name" value="DNA repair protein REV1"/>
    <property type="match status" value="1"/>
</dbReference>
<comment type="similarity">
    <text evidence="3">Belongs to the DNA polymerase type-Y family.</text>
</comment>
<dbReference type="CDD" id="cd01701">
    <property type="entry name" value="PolY_Rev1"/>
    <property type="match status" value="1"/>
</dbReference>
<dbReference type="CDD" id="cd17719">
    <property type="entry name" value="BRCT_Rev1"/>
    <property type="match status" value="1"/>
</dbReference>
<feature type="region of interest" description="Disordered" evidence="16">
    <location>
        <begin position="1016"/>
        <end position="1054"/>
    </location>
</feature>
<dbReference type="InterPro" id="IPR043128">
    <property type="entry name" value="Rev_trsase/Diguanyl_cyclase"/>
</dbReference>
<dbReference type="SUPFAM" id="SSF56672">
    <property type="entry name" value="DNA/RNA polymerases"/>
    <property type="match status" value="1"/>
</dbReference>
<evidence type="ECO:0000256" key="2">
    <source>
        <dbReference type="ARBA" id="ARBA00004123"/>
    </source>
</evidence>
<keyword evidence="8" id="KW-0479">Metal-binding</keyword>
<evidence type="ECO:0000256" key="3">
    <source>
        <dbReference type="ARBA" id="ARBA00010945"/>
    </source>
</evidence>
<dbReference type="Gene3D" id="1.10.150.20">
    <property type="entry name" value="5' to 3' exonuclease, C-terminal subdomain"/>
    <property type="match status" value="1"/>
</dbReference>
<feature type="region of interest" description="Disordered" evidence="16">
    <location>
        <begin position="278"/>
        <end position="341"/>
    </location>
</feature>
<dbReference type="SUPFAM" id="SSF52113">
    <property type="entry name" value="BRCT domain"/>
    <property type="match status" value="1"/>
</dbReference>
<dbReference type="InterPro" id="IPR053848">
    <property type="entry name" value="IMS_HHH_1"/>
</dbReference>
<feature type="compositionally biased region" description="Low complexity" evidence="16">
    <location>
        <begin position="280"/>
        <end position="289"/>
    </location>
</feature>
<comment type="cofactor">
    <cofactor evidence="1">
        <name>Mg(2+)</name>
        <dbReference type="ChEBI" id="CHEBI:18420"/>
    </cofactor>
</comment>
<feature type="domain" description="UmuC" evidence="18">
    <location>
        <begin position="463"/>
        <end position="662"/>
    </location>
</feature>
<evidence type="ECO:0000256" key="7">
    <source>
        <dbReference type="ARBA" id="ARBA00022695"/>
    </source>
</evidence>
<dbReference type="Gene3D" id="3.40.1170.60">
    <property type="match status" value="1"/>
</dbReference>
<dbReference type="Gene3D" id="3.30.1490.100">
    <property type="entry name" value="DNA polymerase, Y-family, little finger domain"/>
    <property type="match status" value="1"/>
</dbReference>
<dbReference type="Pfam" id="PF21999">
    <property type="entry name" value="IMS_HHH_1"/>
    <property type="match status" value="1"/>
</dbReference>
<dbReference type="InterPro" id="IPR001357">
    <property type="entry name" value="BRCT_dom"/>
</dbReference>
<evidence type="ECO:0000256" key="15">
    <source>
        <dbReference type="ARBA" id="ARBA00081902"/>
    </source>
</evidence>
<name>A0A0B7FAA7_THACB</name>
<dbReference type="GO" id="GO:0042276">
    <property type="term" value="P:error-prone translesion synthesis"/>
    <property type="evidence" value="ECO:0007669"/>
    <property type="project" value="TreeGrafter"/>
</dbReference>
<gene>
    <name evidence="19" type="ORF">RSOLAG1IB_07083</name>
</gene>
<keyword evidence="10" id="KW-0460">Magnesium</keyword>
<dbReference type="STRING" id="1108050.A0A0B7FAA7"/>
<dbReference type="GO" id="GO:0070987">
    <property type="term" value="P:error-free translesion synthesis"/>
    <property type="evidence" value="ECO:0007669"/>
    <property type="project" value="UniProtKB-ARBA"/>
</dbReference>
<evidence type="ECO:0000256" key="6">
    <source>
        <dbReference type="ARBA" id="ARBA00022679"/>
    </source>
</evidence>
<dbReference type="InterPro" id="IPR017961">
    <property type="entry name" value="DNA_pol_Y-fam_little_finger"/>
</dbReference>
<feature type="domain" description="BRCT" evidence="17">
    <location>
        <begin position="170"/>
        <end position="258"/>
    </location>
</feature>
<evidence type="ECO:0000256" key="4">
    <source>
        <dbReference type="ARBA" id="ARBA00020399"/>
    </source>
</evidence>
<dbReference type="GO" id="GO:0003684">
    <property type="term" value="F:damaged DNA binding"/>
    <property type="evidence" value="ECO:0007669"/>
    <property type="project" value="InterPro"/>
</dbReference>
<evidence type="ECO:0000256" key="8">
    <source>
        <dbReference type="ARBA" id="ARBA00022723"/>
    </source>
</evidence>
<feature type="region of interest" description="Disordered" evidence="16">
    <location>
        <begin position="863"/>
        <end position="896"/>
    </location>
</feature>
<dbReference type="InterPro" id="IPR001126">
    <property type="entry name" value="UmuC"/>
</dbReference>
<sequence length="1257" mass="138407">MSRSRSPKGSPNRLEKTLSQSSDYFDDDPDFSTALATLDDSVLFGSQLLTCIDNVYDNFDEDTGASGAQPLSQGRKRQRSLTPTSGPENSQEEPSASSSRSDRQPSTLKPTNLTIGTLSFNSVVTPVTPAKAPDTYHASKFGEVGDYFRRKRAKLQNQNADLGTQDNRLTQSKIFKSLAIYITGRTVPSLQILRSLILHHGGQFHAYLDRKEMVTHVITSNLTPAKALEFKNMKVARPEWLLDSITANKLLPWTEYRWTENYQPSSPIQNATLRTPMFTSSVRSSGSSSKHANASVTLESPSNRQPIMVKSLASTRPAIPNKDTAEKQPQSPKTTVPQPENLHVLPSKQIEAPTSAPTFAGSSAAQYAIHAANPDAERLMESAEWRETHTSASGESFIQGYYQHSRLHHLSKWKSELRNLVAKAQEDAESQFAQSGPVPKSMGMALGMPSTGKGKGKVTERVIMHCDFDSFFVSAGLVARPELRGKPVVVCHASGKGASHSTSEVASASYAARAFGVKNGMSLGQARKLCPEIHTIPYEFERYKELSLKFYTILMSLSDDLQAVSVDEALIDVSNRVEGLRAQAIGSGQMRVDSYEKAMAEMIRDQVREQTGCEVSVGIGPNIMLARLATKRAKPAGSFYLSVEDALAYIAEMDIVNIHGFAGAVQDKAITHFGTSKLGDLAKHSKSTLQRALGDKSGERIWNAIRGIDSQALESDRPRKSVSADVNYGIRFENNKHAEAFVLGLAKEVSERLKSANKVGRSLTLKIMKRHPDAPKEAAKFMGHGKCETFSKTCSLSGHRGLPTNDPDIIGHEAWKLLYSMRFDPSELRGIGIQVQKLDDAEKSTAAGAATHGQLAKRFQHAIAKSKATRREDSNEGTREAQPQANDIPINEPEAVDTNCPIITPGCKEAPYDLTEPTQTNPVNDFVPSLSPLPSENPTSRRPKMVDISDGMHKDPRSAHPRTLAAEVTIIDVDALITQKPEPGAKESPYDLTMSSQLNEETLAQSVASESSFSHPLSVSALDNPTTRSKTGSASPRRVLTRKRLTNMGPPTTVPDPSKFFPIFKRQFAAIPDQELVALGIDPMAYANMPRERQKALVSARRIARGLDGNGRPINQRKRRFVEDAEKPVHRIILAGRTELPTLRAAVPGVSAVTETSDIQDIIRLWVETKVAKKLGPDPREVAYFGGFLEKSMVTDSGVQRTVEVMKWWRDVCMKSWGIEHERHGQYGRDWWVAWWEVKDKLDAIVKKRFGGKLNLD</sequence>
<keyword evidence="9" id="KW-0227">DNA damage</keyword>
<dbReference type="Gene3D" id="3.30.70.270">
    <property type="match status" value="1"/>
</dbReference>
<dbReference type="GO" id="GO:0006281">
    <property type="term" value="P:DNA repair"/>
    <property type="evidence" value="ECO:0007669"/>
    <property type="project" value="UniProtKB-KW"/>
</dbReference>
<proteinExistence type="inferred from homology"/>
<evidence type="ECO:0000256" key="13">
    <source>
        <dbReference type="ARBA" id="ARBA00023242"/>
    </source>
</evidence>
<evidence type="ECO:0000313" key="20">
    <source>
        <dbReference type="Proteomes" id="UP000059188"/>
    </source>
</evidence>
<dbReference type="Pfam" id="PF11799">
    <property type="entry name" value="IMS_C"/>
    <property type="match status" value="1"/>
</dbReference>
<keyword evidence="11" id="KW-0238">DNA-binding</keyword>
<evidence type="ECO:0000259" key="18">
    <source>
        <dbReference type="PROSITE" id="PS50173"/>
    </source>
</evidence>
<reference evidence="19 20" key="1">
    <citation type="submission" date="2014-11" db="EMBL/GenBank/DDBJ databases">
        <authorList>
            <person name="Wibberg Daniel"/>
        </authorList>
    </citation>
    <scope>NUCLEOTIDE SEQUENCE [LARGE SCALE GENOMIC DNA]</scope>
    <source>
        <strain evidence="19">Rhizoctonia solani AG1-IB 7/3/14</strain>
    </source>
</reference>
<dbReference type="GO" id="GO:0017125">
    <property type="term" value="F:deoxycytidyl transferase activity"/>
    <property type="evidence" value="ECO:0007669"/>
    <property type="project" value="TreeGrafter"/>
</dbReference>
<dbReference type="GO" id="GO:0046872">
    <property type="term" value="F:metal ion binding"/>
    <property type="evidence" value="ECO:0007669"/>
    <property type="project" value="UniProtKB-KW"/>
</dbReference>
<dbReference type="InterPro" id="IPR036420">
    <property type="entry name" value="BRCT_dom_sf"/>
</dbReference>
<protein>
    <recommendedName>
        <fullName evidence="4">DNA repair protein REV1</fullName>
    </recommendedName>
    <alternativeName>
        <fullName evidence="15">Reversionless protein 1</fullName>
    </alternativeName>
</protein>
<dbReference type="Proteomes" id="UP000059188">
    <property type="component" value="Unassembled WGS sequence"/>
</dbReference>
<dbReference type="EMBL" id="LN679116">
    <property type="protein sequence ID" value="CEL54480.1"/>
    <property type="molecule type" value="Genomic_DNA"/>
</dbReference>
<feature type="region of interest" description="Disordered" evidence="16">
    <location>
        <begin position="63"/>
        <end position="112"/>
    </location>
</feature>
<feature type="compositionally biased region" description="Polar residues" evidence="16">
    <location>
        <begin position="1016"/>
        <end position="1034"/>
    </location>
</feature>
<dbReference type="Pfam" id="PF00817">
    <property type="entry name" value="IMS"/>
    <property type="match status" value="1"/>
</dbReference>
<dbReference type="SUPFAM" id="SSF100879">
    <property type="entry name" value="Lesion bypass DNA polymerase (Y-family), little finger domain"/>
    <property type="match status" value="1"/>
</dbReference>
<dbReference type="PANTHER" id="PTHR45990:SF1">
    <property type="entry name" value="DNA REPAIR PROTEIN REV1"/>
    <property type="match status" value="1"/>
</dbReference>
<keyword evidence="12" id="KW-0234">DNA repair</keyword>
<dbReference type="InterPro" id="IPR038401">
    <property type="entry name" value="Rev1_C_sf"/>
</dbReference>
<keyword evidence="6 19" id="KW-0808">Transferase</keyword>
<evidence type="ECO:0000256" key="10">
    <source>
        <dbReference type="ARBA" id="ARBA00022842"/>
    </source>
</evidence>
<dbReference type="Gene3D" id="3.40.50.10190">
    <property type="entry name" value="BRCT domain"/>
    <property type="match status" value="1"/>
</dbReference>
<dbReference type="InterPro" id="IPR043502">
    <property type="entry name" value="DNA/RNA_pol_sf"/>
</dbReference>
<keyword evidence="7 19" id="KW-0548">Nucleotidyltransferase</keyword>
<evidence type="ECO:0000256" key="12">
    <source>
        <dbReference type="ARBA" id="ARBA00023204"/>
    </source>
</evidence>
<evidence type="ECO:0000256" key="9">
    <source>
        <dbReference type="ARBA" id="ARBA00022763"/>
    </source>
</evidence>
<comment type="subcellular location">
    <subcellularLocation>
        <location evidence="2">Nucleus</location>
    </subcellularLocation>
</comment>
<accession>A0A0B7FAA7</accession>
<dbReference type="PROSITE" id="PS50172">
    <property type="entry name" value="BRCT"/>
    <property type="match status" value="1"/>
</dbReference>
<dbReference type="InterPro" id="IPR031991">
    <property type="entry name" value="Rev1_C"/>
</dbReference>
<dbReference type="Pfam" id="PF16589">
    <property type="entry name" value="BRCT_2"/>
    <property type="match status" value="1"/>
</dbReference>
<keyword evidence="20" id="KW-1185">Reference proteome</keyword>
<dbReference type="SMART" id="SM00292">
    <property type="entry name" value="BRCT"/>
    <property type="match status" value="1"/>
</dbReference>
<evidence type="ECO:0000256" key="14">
    <source>
        <dbReference type="ARBA" id="ARBA00058985"/>
    </source>
</evidence>
<feature type="region of interest" description="Disordered" evidence="16">
    <location>
        <begin position="1"/>
        <end position="31"/>
    </location>
</feature>
<feature type="compositionally biased region" description="Basic and acidic residues" evidence="16">
    <location>
        <begin position="869"/>
        <end position="879"/>
    </location>
</feature>
<dbReference type="Pfam" id="PF16727">
    <property type="entry name" value="REV1_C"/>
    <property type="match status" value="1"/>
</dbReference>